<gene>
    <name evidence="9" type="primary">gapA</name>
    <name evidence="9" type="ORF">AYJ54_25015</name>
</gene>
<evidence type="ECO:0000256" key="1">
    <source>
        <dbReference type="ARBA" id="ARBA00007406"/>
    </source>
</evidence>
<dbReference type="InterPro" id="IPR020831">
    <property type="entry name" value="GlycerAld/Erythrose_P_DH"/>
</dbReference>
<reference evidence="9 10" key="1">
    <citation type="submission" date="2016-03" db="EMBL/GenBank/DDBJ databases">
        <title>Draft Genome Sequence of the Strain BR 10245 (Bradyrhizobium sp.) isolated from nodules of Centrolobium paraense.</title>
        <authorList>
            <person name="Simoes-Araujo J.L.Sr."/>
            <person name="Barauna A.C."/>
            <person name="Silva K."/>
            <person name="Zilli J.E."/>
        </authorList>
    </citation>
    <scope>NUCLEOTIDE SEQUENCE [LARGE SCALE GENOMIC DNA]</scope>
    <source>
        <strain evidence="9 10">BR 10245</strain>
    </source>
</reference>
<dbReference type="SUPFAM" id="SSF51735">
    <property type="entry name" value="NAD(P)-binding Rossmann-fold domains"/>
    <property type="match status" value="1"/>
</dbReference>
<feature type="domain" description="Glyceraldehyde 3-phosphate dehydrogenase NAD(P) binding" evidence="8">
    <location>
        <begin position="3"/>
        <end position="153"/>
    </location>
</feature>
<dbReference type="GO" id="GO:0050661">
    <property type="term" value="F:NADP binding"/>
    <property type="evidence" value="ECO:0007669"/>
    <property type="project" value="InterPro"/>
</dbReference>
<keyword evidence="5" id="KW-0520">NAD</keyword>
<dbReference type="AlphaFoldDB" id="A0A176YCA9"/>
<comment type="similarity">
    <text evidence="1 7">Belongs to the glyceraldehyde-3-phosphate dehydrogenase family.</text>
</comment>
<keyword evidence="5" id="KW-0547">Nucleotide-binding</keyword>
<dbReference type="PRINTS" id="PR00078">
    <property type="entry name" value="G3PDHDRGNASE"/>
</dbReference>
<dbReference type="Gene3D" id="3.40.50.720">
    <property type="entry name" value="NAD(P)-binding Rossmann-like Domain"/>
    <property type="match status" value="1"/>
</dbReference>
<evidence type="ECO:0000256" key="4">
    <source>
        <dbReference type="PIRSR" id="PIRSR000149-1"/>
    </source>
</evidence>
<dbReference type="FunFam" id="3.30.360.10:FF:000002">
    <property type="entry name" value="Glyceraldehyde-3-phosphate dehydrogenase"/>
    <property type="match status" value="1"/>
</dbReference>
<dbReference type="NCBIfam" id="TIGR01534">
    <property type="entry name" value="GAPDH-I"/>
    <property type="match status" value="1"/>
</dbReference>
<dbReference type="STRING" id="1505087.AYJ54_25015"/>
<dbReference type="CDD" id="cd18126">
    <property type="entry name" value="GAPDH_I_C"/>
    <property type="match status" value="1"/>
</dbReference>
<proteinExistence type="inferred from homology"/>
<feature type="active site" description="Nucleophile" evidence="4">
    <location>
        <position position="153"/>
    </location>
</feature>
<dbReference type="InterPro" id="IPR020829">
    <property type="entry name" value="GlycerAld_3-P_DH_cat"/>
</dbReference>
<dbReference type="FunFam" id="3.40.50.720:FF:000001">
    <property type="entry name" value="Glyceraldehyde-3-phosphate dehydrogenase"/>
    <property type="match status" value="1"/>
</dbReference>
<dbReference type="PIRSF" id="PIRSF000149">
    <property type="entry name" value="GAP_DH"/>
    <property type="match status" value="1"/>
</dbReference>
<evidence type="ECO:0000256" key="7">
    <source>
        <dbReference type="RuleBase" id="RU000397"/>
    </source>
</evidence>
<dbReference type="InterPro" id="IPR020828">
    <property type="entry name" value="GlycerAld_3-P_DH_NAD(P)-bd"/>
</dbReference>
<evidence type="ECO:0000256" key="5">
    <source>
        <dbReference type="PIRSR" id="PIRSR000149-3"/>
    </source>
</evidence>
<evidence type="ECO:0000313" key="9">
    <source>
        <dbReference type="EMBL" id="OAF02873.1"/>
    </source>
</evidence>
<evidence type="ECO:0000256" key="6">
    <source>
        <dbReference type="PIRSR" id="PIRSR000149-4"/>
    </source>
</evidence>
<dbReference type="GO" id="GO:0051287">
    <property type="term" value="F:NAD binding"/>
    <property type="evidence" value="ECO:0007669"/>
    <property type="project" value="InterPro"/>
</dbReference>
<dbReference type="OrthoDB" id="9803304at2"/>
<evidence type="ECO:0000259" key="8">
    <source>
        <dbReference type="SMART" id="SM00846"/>
    </source>
</evidence>
<accession>A0A176YCA9</accession>
<evidence type="ECO:0000256" key="2">
    <source>
        <dbReference type="ARBA" id="ARBA00011881"/>
    </source>
</evidence>
<organism evidence="9 10">
    <name type="scientific">Bradyrhizobium centrolobii</name>
    <dbReference type="NCBI Taxonomy" id="1505087"/>
    <lineage>
        <taxon>Bacteria</taxon>
        <taxon>Pseudomonadati</taxon>
        <taxon>Pseudomonadota</taxon>
        <taxon>Alphaproteobacteria</taxon>
        <taxon>Hyphomicrobiales</taxon>
        <taxon>Nitrobacteraceae</taxon>
        <taxon>Bradyrhizobium</taxon>
    </lineage>
</organism>
<dbReference type="SMART" id="SM00846">
    <property type="entry name" value="Gp_dh_N"/>
    <property type="match status" value="1"/>
</dbReference>
<dbReference type="Proteomes" id="UP000076959">
    <property type="component" value="Unassembled WGS sequence"/>
</dbReference>
<dbReference type="CDD" id="cd05214">
    <property type="entry name" value="GAPDH_I_N"/>
    <property type="match status" value="1"/>
</dbReference>
<feature type="binding site" evidence="5">
    <location>
        <position position="316"/>
    </location>
    <ligand>
        <name>NAD(+)</name>
        <dbReference type="ChEBI" id="CHEBI:57540"/>
    </ligand>
</feature>
<protein>
    <submittedName>
        <fullName evidence="9">Type I glyceraldehyde-3-phosphate dehydrogenase</fullName>
    </submittedName>
</protein>
<dbReference type="EMBL" id="LUUB01000092">
    <property type="protein sequence ID" value="OAF02873.1"/>
    <property type="molecule type" value="Genomic_DNA"/>
</dbReference>
<feature type="binding site" evidence="5">
    <location>
        <position position="36"/>
    </location>
    <ligand>
        <name>NAD(+)</name>
        <dbReference type="ChEBI" id="CHEBI:57540"/>
    </ligand>
</feature>
<dbReference type="InterPro" id="IPR036291">
    <property type="entry name" value="NAD(P)-bd_dom_sf"/>
</dbReference>
<evidence type="ECO:0000256" key="3">
    <source>
        <dbReference type="ARBA" id="ARBA00023002"/>
    </source>
</evidence>
<keyword evidence="10" id="KW-1185">Reference proteome</keyword>
<feature type="binding site" evidence="5">
    <location>
        <position position="122"/>
    </location>
    <ligand>
        <name>NAD(+)</name>
        <dbReference type="ChEBI" id="CHEBI:57540"/>
    </ligand>
</feature>
<comment type="subunit">
    <text evidence="2">Homotetramer.</text>
</comment>
<feature type="site" description="Activates thiol group during catalysis" evidence="6">
    <location>
        <position position="180"/>
    </location>
</feature>
<evidence type="ECO:0000313" key="10">
    <source>
        <dbReference type="Proteomes" id="UP000076959"/>
    </source>
</evidence>
<dbReference type="SUPFAM" id="SSF55347">
    <property type="entry name" value="Glyceraldehyde-3-phosphate dehydrogenase-like, C-terminal domain"/>
    <property type="match status" value="1"/>
</dbReference>
<dbReference type="GO" id="GO:0016620">
    <property type="term" value="F:oxidoreductase activity, acting on the aldehyde or oxo group of donors, NAD or NADP as acceptor"/>
    <property type="evidence" value="ECO:0007669"/>
    <property type="project" value="InterPro"/>
</dbReference>
<name>A0A176YCA9_9BRAD</name>
<sequence length="335" mass="35678">MSLRVAINGFGRIGRNVLRAIVESGRNDIEIVAINDLGSVETNAHLLRFDSVHGRFPGEVKVDGDAIDVGGGPIKVTAIKDPTQLPHRALGVDIALECTGLFTSRDKAAAHLQAGAKRVLISAPASEVDLTVVFGVNHLKLTGDHIVVSNASCSTNCLAPLAQVLDEAVGIEKGFMTTIHSYTGDQPTLDTFHKDLYRARAAALSMIPTSTGAAKAVGLVLPELKGRLDGVAIRVPTPNVSAVDFKFVARRATSAREINDAVRAAASGRLKDILGVTDAPNVSSDFNHDPRSSIVHLDQTKVMDGNLVRVMSWYDNEWGFSNRMADTAAAMGRLI</sequence>
<dbReference type="Gene3D" id="3.30.360.10">
    <property type="entry name" value="Dihydrodipicolinate Reductase, domain 2"/>
    <property type="match status" value="1"/>
</dbReference>
<dbReference type="RefSeq" id="WP_063705904.1">
    <property type="nucleotide sequence ID" value="NZ_LUUB01000092.1"/>
</dbReference>
<dbReference type="InterPro" id="IPR006424">
    <property type="entry name" value="Glyceraldehyde-3-P_DH_1"/>
</dbReference>
<feature type="binding site" evidence="5">
    <location>
        <begin position="12"/>
        <end position="13"/>
    </location>
    <ligand>
        <name>NAD(+)</name>
        <dbReference type="ChEBI" id="CHEBI:57540"/>
    </ligand>
</feature>
<dbReference type="PANTHER" id="PTHR43148">
    <property type="entry name" value="GLYCERALDEHYDE-3-PHOSPHATE DEHYDROGENASE 2"/>
    <property type="match status" value="1"/>
</dbReference>
<comment type="caution">
    <text evidence="9">The sequence shown here is derived from an EMBL/GenBank/DDBJ whole genome shotgun (WGS) entry which is preliminary data.</text>
</comment>
<dbReference type="GO" id="GO:0006006">
    <property type="term" value="P:glucose metabolic process"/>
    <property type="evidence" value="ECO:0007669"/>
    <property type="project" value="InterPro"/>
</dbReference>
<keyword evidence="3" id="KW-0560">Oxidoreductase</keyword>
<dbReference type="Pfam" id="PF00044">
    <property type="entry name" value="Gp_dh_N"/>
    <property type="match status" value="1"/>
</dbReference>
<dbReference type="Pfam" id="PF02800">
    <property type="entry name" value="Gp_dh_C"/>
    <property type="match status" value="1"/>
</dbReference>